<feature type="domain" description="Bacterial Ig" evidence="2">
    <location>
        <begin position="696"/>
        <end position="764"/>
    </location>
</feature>
<protein>
    <recommendedName>
        <fullName evidence="6">HYR domain protein</fullName>
    </recommendedName>
</protein>
<dbReference type="InterPro" id="IPR044016">
    <property type="entry name" value="Big_13"/>
</dbReference>
<evidence type="ECO:0000256" key="1">
    <source>
        <dbReference type="SAM" id="MobiDB-lite"/>
    </source>
</evidence>
<feature type="domain" description="Bacterial Ig-like" evidence="3">
    <location>
        <begin position="410"/>
        <end position="480"/>
    </location>
</feature>
<evidence type="ECO:0000259" key="3">
    <source>
        <dbReference type="Pfam" id="PF19077"/>
    </source>
</evidence>
<dbReference type="Proteomes" id="UP000220836">
    <property type="component" value="Unassembled WGS sequence"/>
</dbReference>
<sequence>MSAIDFVVRTRVGAVERGSVGGENEGFLIDAGNGRDISLNLDRSQLGGYDRAADDLLITLADGRVIVLEQYFSEDGGGSRLFLSANGELNQVSLVEADGGALFAQYGPTETWGKWSPTDELIFVDEPQVALDGAFYPEDEEVSMLGAGLLGAAGLGMSGAGLGAVGLGTAALLAAGGGDDGGGSGGGGSTPIVPNVDDPEAGYEFGGDDEPSITITGTGEPGSEVIVTIGEDTVSTDIGEDGTWEAVFEGEDFPDDGVYTNVPVVVTNPAGEVTELGGPSFEIDTTPPAVEAVEGTVSTGDLFNEDDHADGVELSGSAEAGSTLTVTIGEHVETITVGEDGLWTFTFDETVLPAGEYVQAVVITATDSFGNSTTINEEIRVDTVNEIGLSNAPLTGDDLINAGEHAAGVTLTGTSQAGSTVEVTIEGQMQSVTVDGDGNWSVTFDSSMLAGGTYSTMATIVSTDLVGNISTMTHEFDVDTEAAVTVDTSTAGGDGTVNAVEHGGTVTLVGTGEAGSAIEVEIDGNTWTTTVADDGSWTVDVGAGFLPAGTTVAEVAVTSTDLAGNVATTWGDVNIDTQNEIAMATGNVEGDGIVNAAERADGVVLNGVGEAGSSIAVTVAGTVLNTTVDASGNWSVTIPAASVPTGTTTLDVTAVSTDLAGNTATANGSINIDTETNVSVVTDTVEGDGVVNAAEHADGVVLTGQAEAGASVQVTMGTVTQAAVVAADGSWTASFAAADIPTGESTQTVTAVATDAAGNTATATGSVDVDTLVRNFNFTSTPGGADGVINADEAAQGLSLTGTTEPGGTVQVTLAGVTVAATVAADGSWTANFTAAQLPSGEQTLTMTAVSTDLAGNSETITQNVVIDTDAGLLTISADPVEGDDMVNFVEASDGVILTGTSTPFQTVDVTMNGVTHSVVTDASGVWIAPFAAGEIPQGTYTADITATTTDTAGNILTRTDTLQFDTEVRNFATSAESVEGDNVINAAEAADGFSLSGTTEPGGTVEVSFNGVTRSATVDASGNWSVGFTASEVPSGESNETATIYTTDVAGNTEQTSVDFAVDTLVNNLAVSPDPTTADDVINAEEATQGFTMTGEVEVGSTVIVTFGGVAHTAIVAANGAWSVDIPPSSIQSGTGVQVATIAATDLAGNTLSTTEDIMVDTVAPDQLAWEGYGRNHEGVDQIRTEISDDSVEISRVVDGEGANPSVVDVALDSQVDVDALDLTFHTFADAVPDGTHLVLSQTDEAGNVSGSYLVTDDPATSEVTMTDALASTLSDFNIETIDLEFAEDSHLTITEAQLTALSSNTDTLVVHGGADDSVTIIGATASGTHTEGSETFNVFTLGDATLLIDDDITNVSTGVV</sequence>
<evidence type="ECO:0000259" key="2">
    <source>
        <dbReference type="Pfam" id="PF17936"/>
    </source>
</evidence>
<feature type="domain" description="Bacterial Ig-like" evidence="3">
    <location>
        <begin position="799"/>
        <end position="869"/>
    </location>
</feature>
<evidence type="ECO:0008006" key="6">
    <source>
        <dbReference type="Google" id="ProtNLM"/>
    </source>
</evidence>
<keyword evidence="5" id="KW-1185">Reference proteome</keyword>
<proteinExistence type="predicted"/>
<organism evidence="4 5">
    <name type="scientific">Pelagimonas varians</name>
    <dbReference type="NCBI Taxonomy" id="696760"/>
    <lineage>
        <taxon>Bacteria</taxon>
        <taxon>Pseudomonadati</taxon>
        <taxon>Pseudomonadota</taxon>
        <taxon>Alphaproteobacteria</taxon>
        <taxon>Rhodobacterales</taxon>
        <taxon>Roseobacteraceae</taxon>
        <taxon>Pelagimonas</taxon>
    </lineage>
</organism>
<dbReference type="EMBL" id="FXYH01000011">
    <property type="protein sequence ID" value="SMX45546.1"/>
    <property type="molecule type" value="Genomic_DNA"/>
</dbReference>
<evidence type="ECO:0000313" key="4">
    <source>
        <dbReference type="EMBL" id="SMX45546.1"/>
    </source>
</evidence>
<accession>A0A238KU36</accession>
<feature type="compositionally biased region" description="Acidic residues" evidence="1">
    <location>
        <begin position="197"/>
        <end position="211"/>
    </location>
</feature>
<dbReference type="Pfam" id="PF17936">
    <property type="entry name" value="Big_6"/>
    <property type="match status" value="1"/>
</dbReference>
<reference evidence="4 5" key="1">
    <citation type="submission" date="2017-05" db="EMBL/GenBank/DDBJ databases">
        <authorList>
            <person name="Song R."/>
            <person name="Chenine A.L."/>
            <person name="Ruprecht R.M."/>
        </authorList>
    </citation>
    <scope>NUCLEOTIDE SEQUENCE [LARGE SCALE GENOMIC DNA]</scope>
    <source>
        <strain evidence="4 5">CECT 8663</strain>
    </source>
</reference>
<evidence type="ECO:0000313" key="5">
    <source>
        <dbReference type="Proteomes" id="UP000220836"/>
    </source>
</evidence>
<dbReference type="Pfam" id="PF19077">
    <property type="entry name" value="Big_13"/>
    <property type="match status" value="2"/>
</dbReference>
<feature type="region of interest" description="Disordered" evidence="1">
    <location>
        <begin position="181"/>
        <end position="223"/>
    </location>
</feature>
<dbReference type="RefSeq" id="WP_097805537.1">
    <property type="nucleotide sequence ID" value="NZ_FXYH01000011.1"/>
</dbReference>
<gene>
    <name evidence="4" type="ORF">PEV8663_03070</name>
</gene>
<dbReference type="OrthoDB" id="7858035at2"/>
<dbReference type="NCBIfam" id="NF033510">
    <property type="entry name" value="Ca_tandemer"/>
    <property type="match status" value="9"/>
</dbReference>
<name>A0A238KU36_9RHOB</name>
<dbReference type="InterPro" id="IPR041498">
    <property type="entry name" value="Big_6"/>
</dbReference>
<dbReference type="Gene3D" id="2.60.40.10">
    <property type="entry name" value="Immunoglobulins"/>
    <property type="match status" value="10"/>
</dbReference>
<dbReference type="InterPro" id="IPR013783">
    <property type="entry name" value="Ig-like_fold"/>
</dbReference>